<evidence type="ECO:0000313" key="1">
    <source>
        <dbReference type="EMBL" id="PJE80093.1"/>
    </source>
</evidence>
<gene>
    <name evidence="1" type="ORF">CI610_00904</name>
</gene>
<protein>
    <submittedName>
        <fullName evidence="1">Uncharacterized protein</fullName>
    </submittedName>
</protein>
<proteinExistence type="predicted"/>
<name>A0A2H9TA54_9ZZZZ</name>
<comment type="caution">
    <text evidence="1">The sequence shown here is derived from an EMBL/GenBank/DDBJ whole genome shotgun (WGS) entry which is preliminary data.</text>
</comment>
<reference evidence="1" key="1">
    <citation type="journal article" date="2017" name="Appl. Environ. Microbiol.">
        <title>Molecular characterization of an Endozoicomonas-like organism causing infection in king scallop Pecten maximus L.</title>
        <authorList>
            <person name="Cano I."/>
            <person name="van Aerle R."/>
            <person name="Ross S."/>
            <person name="Verner-Jeffreys D.W."/>
            <person name="Paley R.K."/>
            <person name="Rimmer G."/>
            <person name="Ryder D."/>
            <person name="Hooper P."/>
            <person name="Stone D."/>
            <person name="Feist S.W."/>
        </authorList>
    </citation>
    <scope>NUCLEOTIDE SEQUENCE</scope>
</reference>
<sequence>MCRKIIRPTVAMCDLPTYAGFLLSEPKSATCTRLGEFGICRTRALIAFCNVKALPLKNLFMEAAIKLIFEGGTVSVDDNVWISRTVTAWLSSVIITRASTIKLSRSFILSRFITLISRGITQAIFFTASTIIPRIPRNKCRS</sequence>
<dbReference type="AlphaFoldDB" id="A0A2H9TA54"/>
<accession>A0A2H9TA54</accession>
<dbReference type="EMBL" id="NSIT01000032">
    <property type="protein sequence ID" value="PJE80093.1"/>
    <property type="molecule type" value="Genomic_DNA"/>
</dbReference>
<organism evidence="1">
    <name type="scientific">invertebrate metagenome</name>
    <dbReference type="NCBI Taxonomy" id="1711999"/>
    <lineage>
        <taxon>unclassified sequences</taxon>
        <taxon>metagenomes</taxon>
        <taxon>organismal metagenomes</taxon>
    </lineage>
</organism>